<proteinExistence type="predicted"/>
<accession>Q6TUT7</accession>
<dbReference type="Pfam" id="PF04787">
    <property type="entry name" value="Pox_H7"/>
    <property type="match status" value="1"/>
</dbReference>
<dbReference type="GO" id="GO:0016020">
    <property type="term" value="C:membrane"/>
    <property type="evidence" value="ECO:0007669"/>
    <property type="project" value="UniProtKB-SubCell"/>
</dbReference>
<evidence type="ECO:0000256" key="2">
    <source>
        <dbReference type="ARBA" id="ARBA00022692"/>
    </source>
</evidence>
<organismHost>
    <name type="scientific">Homo sapiens</name>
    <name type="common">Human</name>
    <dbReference type="NCBI Taxonomy" id="9606"/>
</organismHost>
<protein>
    <submittedName>
        <fullName evidence="5">78R</fullName>
    </submittedName>
</protein>
<dbReference type="GeneID" id="2943628"/>
<name>Q6TUT7_YMTV5</name>
<organism evidence="5 6">
    <name type="scientific">Yaba monkey tumor virus (strain VR587)</name>
    <name type="common">YMTV</name>
    <dbReference type="NCBI Taxonomy" id="928314"/>
    <lineage>
        <taxon>Viruses</taxon>
        <taxon>Varidnaviria</taxon>
        <taxon>Bamfordvirae</taxon>
        <taxon>Nucleocytoviricota</taxon>
        <taxon>Pokkesviricetes</taxon>
        <taxon>Chitovirales</taxon>
        <taxon>Poxviridae</taxon>
        <taxon>Chordopoxvirinae</taxon>
        <taxon>Yatapoxvirus</taxon>
        <taxon>Yatapoxvirus yabapox</taxon>
        <taxon>Yaba monkey tumor virus</taxon>
    </lineage>
</organism>
<organismHost>
    <name type="scientific">Erythrocebus patas</name>
    <name type="common">Red guenon</name>
    <name type="synonym">Cercopithecus patas</name>
    <dbReference type="NCBI Taxonomy" id="9538"/>
</organismHost>
<evidence type="ECO:0000256" key="4">
    <source>
        <dbReference type="ARBA" id="ARBA00023136"/>
    </source>
</evidence>
<keyword evidence="6" id="KW-1185">Reference proteome</keyword>
<dbReference type="RefSeq" id="NP_938333.1">
    <property type="nucleotide sequence ID" value="NC_005179.1"/>
</dbReference>
<organismHost>
    <name type="scientific">Macaca</name>
    <name type="common">macaques</name>
    <dbReference type="NCBI Taxonomy" id="9539"/>
</organismHost>
<reference evidence="5 6" key="1">
    <citation type="journal article" date="1995" name="J. Gen. Virol.">
        <title>Identification and characterization of the thymidine kinase gene of Yaba virus.</title>
        <authorList>
            <person name="Amano H."/>
            <person name="Ueda Y."/>
            <person name="Miyamura T."/>
        </authorList>
    </citation>
    <scope>NUCLEOTIDE SEQUENCE [LARGE SCALE GENOMIC DNA]</scope>
    <source>
        <strain evidence="6">VR587</strain>
    </source>
</reference>
<evidence type="ECO:0000256" key="3">
    <source>
        <dbReference type="ARBA" id="ARBA00022989"/>
    </source>
</evidence>
<keyword evidence="3" id="KW-1133">Transmembrane helix</keyword>
<reference evidence="5 6" key="2">
    <citation type="journal article" date="2003" name="J. Virol.">
        <title>Complete genomic sequence and comparative analysis of the tumorigenic poxvirus Yaba monkey tumor virus.</title>
        <authorList>
            <person name="Brunetti C.R."/>
            <person name="Amano H."/>
            <person name="Ueda Y."/>
            <person name="Qin J."/>
            <person name="Miyamura T."/>
            <person name="Suzuki T."/>
            <person name="Li X."/>
            <person name="Barrett J.W."/>
            <person name="McFadden G."/>
        </authorList>
    </citation>
    <scope>NUCLEOTIDE SEQUENCE [LARGE SCALE GENOMIC DNA]</scope>
    <source>
        <strain evidence="6">VR587</strain>
    </source>
</reference>
<sequence length="150" mass="17397">MDDKLKTISLTFFSGELSPVDIVAIKLFLLNKRPIETVFSIDGKNNFVLDFNYGSFLASNYTNINLKRLQRDEYIVYSSDIAKELTLYDIICDNVQDYINNSSKLKRVVKIYKCKKQNIKIKEARKSLKIATKRGVDYDYIKDSCVLNSR</sequence>
<keyword evidence="4" id="KW-0472">Membrane</keyword>
<evidence type="ECO:0000313" key="5">
    <source>
        <dbReference type="EMBL" id="AAR07434.1"/>
    </source>
</evidence>
<keyword evidence="2" id="KW-0812">Transmembrane</keyword>
<organismHost>
    <name type="scientific">Papio hamadryas</name>
    <name type="common">Hamadryas baboon</name>
    <dbReference type="NCBI Taxonomy" id="9557"/>
</organismHost>
<dbReference type="InterPro" id="IPR006872">
    <property type="entry name" value="Poxvirus_H7"/>
</dbReference>
<comment type="subcellular location">
    <subcellularLocation>
        <location evidence="1">Membrane</location>
        <topology evidence="1">Single-pass membrane protein</topology>
    </subcellularLocation>
</comment>
<dbReference type="Proteomes" id="UP000008596">
    <property type="component" value="Segment"/>
</dbReference>
<evidence type="ECO:0000256" key="1">
    <source>
        <dbReference type="ARBA" id="ARBA00004167"/>
    </source>
</evidence>
<dbReference type="EMBL" id="AY386371">
    <property type="protein sequence ID" value="AAR07434.1"/>
    <property type="molecule type" value="Genomic_DNA"/>
</dbReference>
<dbReference type="KEGG" id="vg:2943628"/>
<evidence type="ECO:0000313" key="6">
    <source>
        <dbReference type="Proteomes" id="UP000008596"/>
    </source>
</evidence>
<reference evidence="5 6" key="3">
    <citation type="journal article" date="2003" name="Proc. Natl. Acad. Sci. U.S.A.">
        <title>A secreted high-affinity inhibitor of human TNF from Tanapox virus.</title>
        <authorList>
            <person name="Brunetti C.R."/>
            <person name="Paulose-Murphy M."/>
            <person name="Singh R."/>
            <person name="Qin J."/>
            <person name="Barrett J.W."/>
            <person name="Tardivel A."/>
            <person name="Schneider P."/>
            <person name="Essani K."/>
            <person name="McFadden G."/>
        </authorList>
    </citation>
    <scope>NUCLEOTIDE SEQUENCE [LARGE SCALE GENOMIC DNA]</scope>
    <source>
        <strain evidence="6">VR587</strain>
    </source>
</reference>